<proteinExistence type="inferred from homology"/>
<comment type="similarity">
    <text evidence="2">Belongs to the thiamine-monophosphate kinase family.</text>
</comment>
<dbReference type="SUPFAM" id="SSF56042">
    <property type="entry name" value="PurM C-terminal domain-like"/>
    <property type="match status" value="1"/>
</dbReference>
<keyword evidence="2" id="KW-0067">ATP-binding</keyword>
<dbReference type="HAMAP" id="MF_02128">
    <property type="entry name" value="TMP_kinase"/>
    <property type="match status" value="1"/>
</dbReference>
<dbReference type="Gene3D" id="3.30.1330.10">
    <property type="entry name" value="PurM-like, N-terminal domain"/>
    <property type="match status" value="1"/>
</dbReference>
<feature type="binding site" evidence="2">
    <location>
        <position position="55"/>
    </location>
    <ligand>
        <name>substrate</name>
    </ligand>
</feature>
<evidence type="ECO:0000313" key="6">
    <source>
        <dbReference type="Proteomes" id="UP000541109"/>
    </source>
</evidence>
<keyword evidence="2" id="KW-0479">Metal-binding</keyword>
<evidence type="ECO:0000256" key="2">
    <source>
        <dbReference type="HAMAP-Rule" id="MF_02128"/>
    </source>
</evidence>
<feature type="binding site" evidence="2">
    <location>
        <position position="223"/>
    </location>
    <ligand>
        <name>Mg(2+)</name>
        <dbReference type="ChEBI" id="CHEBI:18420"/>
        <label>5</label>
    </ligand>
</feature>
<dbReference type="PANTHER" id="PTHR30270:SF0">
    <property type="entry name" value="THIAMINE-MONOPHOSPHATE KINASE"/>
    <property type="match status" value="1"/>
</dbReference>
<organism evidence="5 6">
    <name type="scientific">Stappia albiluteola</name>
    <dbReference type="NCBI Taxonomy" id="2758565"/>
    <lineage>
        <taxon>Bacteria</taxon>
        <taxon>Pseudomonadati</taxon>
        <taxon>Pseudomonadota</taxon>
        <taxon>Alphaproteobacteria</taxon>
        <taxon>Hyphomicrobiales</taxon>
        <taxon>Stappiaceae</taxon>
        <taxon>Stappia</taxon>
    </lineage>
</organism>
<evidence type="ECO:0000313" key="5">
    <source>
        <dbReference type="EMBL" id="MBA5776868.1"/>
    </source>
</evidence>
<dbReference type="EC" id="2.7.4.16" evidence="2"/>
<accession>A0A839ACX6</accession>
<feature type="binding site" evidence="2">
    <location>
        <position position="76"/>
    </location>
    <ligand>
        <name>Mg(2+)</name>
        <dbReference type="ChEBI" id="CHEBI:18420"/>
        <label>2</label>
    </ligand>
</feature>
<reference evidence="5 6" key="1">
    <citation type="submission" date="2020-07" db="EMBL/GenBank/DDBJ databases">
        <title>Stappia sp., F7233, whole genome shotgun sequencing project.</title>
        <authorList>
            <person name="Jiang S."/>
            <person name="Liu Z.W."/>
            <person name="Du Z.J."/>
        </authorList>
    </citation>
    <scope>NUCLEOTIDE SEQUENCE [LARGE SCALE GENOMIC DNA]</scope>
    <source>
        <strain evidence="5 6">F7233</strain>
    </source>
</reference>
<feature type="binding site" evidence="2">
    <location>
        <position position="31"/>
    </location>
    <ligand>
        <name>Mg(2+)</name>
        <dbReference type="ChEBI" id="CHEBI:18420"/>
        <label>4</label>
    </ligand>
</feature>
<dbReference type="EMBL" id="JACFXV010000043">
    <property type="protein sequence ID" value="MBA5776868.1"/>
    <property type="molecule type" value="Genomic_DNA"/>
</dbReference>
<dbReference type="InterPro" id="IPR036921">
    <property type="entry name" value="PurM-like_N_sf"/>
</dbReference>
<dbReference type="InterPro" id="IPR006283">
    <property type="entry name" value="ThiL-like"/>
</dbReference>
<feature type="domain" description="PurM-like C-terminal" evidence="4">
    <location>
        <begin position="155"/>
        <end position="310"/>
    </location>
</feature>
<dbReference type="InterPro" id="IPR010918">
    <property type="entry name" value="PurM-like_C_dom"/>
</dbReference>
<dbReference type="InterPro" id="IPR016188">
    <property type="entry name" value="PurM-like_N"/>
</dbReference>
<dbReference type="PIRSF" id="PIRSF005303">
    <property type="entry name" value="Thiam_monoph_kin"/>
    <property type="match status" value="1"/>
</dbReference>
<dbReference type="GO" id="GO:0000287">
    <property type="term" value="F:magnesium ion binding"/>
    <property type="evidence" value="ECO:0007669"/>
    <property type="project" value="UniProtKB-UniRule"/>
</dbReference>
<name>A0A839ACX6_9HYPH</name>
<comment type="miscellaneous">
    <text evidence="2">Reaction mechanism of ThiL seems to utilize a direct, inline transfer of the gamma-phosphate of ATP to TMP rather than a phosphorylated enzyme intermediate.</text>
</comment>
<feature type="binding site" evidence="2">
    <location>
        <position position="124"/>
    </location>
    <ligand>
        <name>Mg(2+)</name>
        <dbReference type="ChEBI" id="CHEBI:18420"/>
        <label>1</label>
    </ligand>
</feature>
<protein>
    <recommendedName>
        <fullName evidence="2">Thiamine-monophosphate kinase</fullName>
        <shortName evidence="2">TMP kinase</shortName>
        <shortName evidence="2">Thiamine-phosphate kinase</shortName>
        <ecNumber evidence="2">2.7.4.16</ecNumber>
    </recommendedName>
</protein>
<dbReference type="AlphaFoldDB" id="A0A839ACX6"/>
<comment type="pathway">
    <text evidence="2">Cofactor biosynthesis; thiamine diphosphate biosynthesis; thiamine diphosphate from thiamine phosphate: step 1/1.</text>
</comment>
<comment type="caution">
    <text evidence="2">Lacks conserved residue(s) required for the propagation of feature annotation.</text>
</comment>
<comment type="caution">
    <text evidence="5">The sequence shown here is derived from an EMBL/GenBank/DDBJ whole genome shotgun (WGS) entry which is preliminary data.</text>
</comment>
<dbReference type="UniPathway" id="UPA00060">
    <property type="reaction ID" value="UER00142"/>
</dbReference>
<keyword evidence="2" id="KW-0460">Magnesium</keyword>
<dbReference type="Pfam" id="PF00586">
    <property type="entry name" value="AIRS"/>
    <property type="match status" value="1"/>
</dbReference>
<evidence type="ECO:0000256" key="1">
    <source>
        <dbReference type="ARBA" id="ARBA00022977"/>
    </source>
</evidence>
<keyword evidence="1 2" id="KW-0784">Thiamine biosynthesis</keyword>
<dbReference type="PANTHER" id="PTHR30270">
    <property type="entry name" value="THIAMINE-MONOPHOSPHATE KINASE"/>
    <property type="match status" value="1"/>
</dbReference>
<feature type="binding site" evidence="2">
    <location>
        <position position="329"/>
    </location>
    <ligand>
        <name>substrate</name>
    </ligand>
</feature>
<evidence type="ECO:0000259" key="3">
    <source>
        <dbReference type="Pfam" id="PF00586"/>
    </source>
</evidence>
<dbReference type="Gene3D" id="3.90.650.10">
    <property type="entry name" value="PurM-like C-terminal domain"/>
    <property type="match status" value="1"/>
</dbReference>
<feature type="domain" description="PurM-like N-terminal" evidence="3">
    <location>
        <begin position="30"/>
        <end position="142"/>
    </location>
</feature>
<dbReference type="GO" id="GO:0009030">
    <property type="term" value="F:thiamine-phosphate kinase activity"/>
    <property type="evidence" value="ECO:0007669"/>
    <property type="project" value="UniProtKB-UniRule"/>
</dbReference>
<dbReference type="GO" id="GO:0005524">
    <property type="term" value="F:ATP binding"/>
    <property type="evidence" value="ECO:0007669"/>
    <property type="project" value="UniProtKB-UniRule"/>
</dbReference>
<feature type="binding site" evidence="2">
    <location>
        <position position="46"/>
    </location>
    <ligand>
        <name>Mg(2+)</name>
        <dbReference type="ChEBI" id="CHEBI:18420"/>
        <label>4</label>
    </ligand>
</feature>
<sequence>MAAERPGEFELIARYLAPLATDPGSLALTDDAAVLPSWPGHDLVLTKDMLAADVHFFAEDPAAAIAAKALRVNLSDLAAKGATPKGYLLGLGLPADWTEGWMNEFALGLKADQETYACALYGGDTIRSPGKLLVSITAIGIVPEGRAVRRSGAMPGDQLFLTGTVGDASLGLKLRQNPAMAAELGLADADVSHLQNRYLLPRPRVKAAEAVRTYANAAIDLSDGLVADLSHLCEASGVDAMVNIETLPISKAVWNALVKDPSVLSGCITGGDDYEILAAVPAEQAPSYQAALKKAGVPVTRIGALAEGEGKARFLSKGEELDLSAAGGFAHF</sequence>
<dbReference type="CDD" id="cd02194">
    <property type="entry name" value="ThiL"/>
    <property type="match status" value="1"/>
</dbReference>
<dbReference type="Proteomes" id="UP000541109">
    <property type="component" value="Unassembled WGS sequence"/>
</dbReference>
<dbReference type="SUPFAM" id="SSF55326">
    <property type="entry name" value="PurM N-terminal domain-like"/>
    <property type="match status" value="1"/>
</dbReference>
<feature type="binding site" evidence="2">
    <location>
        <position position="272"/>
    </location>
    <ligand>
        <name>substrate</name>
    </ligand>
</feature>
<feature type="binding site" evidence="2">
    <location>
        <position position="76"/>
    </location>
    <ligand>
        <name>Mg(2+)</name>
        <dbReference type="ChEBI" id="CHEBI:18420"/>
        <label>4</label>
    </ligand>
</feature>
<feature type="binding site" evidence="2">
    <location>
        <begin position="123"/>
        <end position="124"/>
    </location>
    <ligand>
        <name>ATP</name>
        <dbReference type="ChEBI" id="CHEBI:30616"/>
    </ligand>
</feature>
<keyword evidence="2" id="KW-0547">Nucleotide-binding</keyword>
<dbReference type="InterPro" id="IPR036676">
    <property type="entry name" value="PurM-like_C_sf"/>
</dbReference>
<keyword evidence="6" id="KW-1185">Reference proteome</keyword>
<comment type="function">
    <text evidence="2">Catalyzes the ATP-dependent phosphorylation of thiamine-monophosphate (TMP) to form thiamine-pyrophosphate (TPP), the active form of vitamin B1.</text>
</comment>
<feature type="binding site" evidence="2">
    <location>
        <position position="222"/>
    </location>
    <ligand>
        <name>ATP</name>
        <dbReference type="ChEBI" id="CHEBI:30616"/>
    </ligand>
</feature>
<evidence type="ECO:0000259" key="4">
    <source>
        <dbReference type="Pfam" id="PF02769"/>
    </source>
</evidence>
<dbReference type="Pfam" id="PF02769">
    <property type="entry name" value="AIRS_C"/>
    <property type="match status" value="1"/>
</dbReference>
<comment type="catalytic activity">
    <reaction evidence="2">
        <text>thiamine phosphate + ATP = thiamine diphosphate + ADP</text>
        <dbReference type="Rhea" id="RHEA:15913"/>
        <dbReference type="ChEBI" id="CHEBI:30616"/>
        <dbReference type="ChEBI" id="CHEBI:37575"/>
        <dbReference type="ChEBI" id="CHEBI:58937"/>
        <dbReference type="ChEBI" id="CHEBI:456216"/>
        <dbReference type="EC" id="2.7.4.16"/>
    </reaction>
</comment>
<dbReference type="RefSeq" id="WP_182163630.1">
    <property type="nucleotide sequence ID" value="NZ_JACFXV010000043.1"/>
</dbReference>
<feature type="binding site" evidence="2">
    <location>
        <position position="31"/>
    </location>
    <ligand>
        <name>Mg(2+)</name>
        <dbReference type="ChEBI" id="CHEBI:18420"/>
        <label>3</label>
    </ligand>
</feature>
<feature type="binding site" evidence="2">
    <location>
        <position position="48"/>
    </location>
    <ligand>
        <name>Mg(2+)</name>
        <dbReference type="ChEBI" id="CHEBI:18420"/>
        <label>1</label>
    </ligand>
</feature>
<feature type="binding site" evidence="2">
    <location>
        <position position="76"/>
    </location>
    <ligand>
        <name>Mg(2+)</name>
        <dbReference type="ChEBI" id="CHEBI:18420"/>
        <label>3</label>
    </ligand>
</feature>
<feature type="binding site" evidence="2">
    <location>
        <position position="150"/>
    </location>
    <ligand>
        <name>ATP</name>
        <dbReference type="ChEBI" id="CHEBI:30616"/>
    </ligand>
</feature>
<feature type="binding site" evidence="2">
    <location>
        <position position="220"/>
    </location>
    <ligand>
        <name>Mg(2+)</name>
        <dbReference type="ChEBI" id="CHEBI:18420"/>
        <label>3</label>
    </ligand>
</feature>
<keyword evidence="2 5" id="KW-0808">Transferase</keyword>
<feature type="binding site" evidence="2">
    <location>
        <position position="48"/>
    </location>
    <ligand>
        <name>Mg(2+)</name>
        <dbReference type="ChEBI" id="CHEBI:18420"/>
        <label>2</label>
    </ligand>
</feature>
<dbReference type="GO" id="GO:0009229">
    <property type="term" value="P:thiamine diphosphate biosynthetic process"/>
    <property type="evidence" value="ECO:0007669"/>
    <property type="project" value="UniProtKB-UniRule"/>
</dbReference>
<keyword evidence="2 5" id="KW-0418">Kinase</keyword>
<dbReference type="GO" id="GO:0009228">
    <property type="term" value="P:thiamine biosynthetic process"/>
    <property type="evidence" value="ECO:0007669"/>
    <property type="project" value="UniProtKB-KW"/>
</dbReference>
<dbReference type="NCBIfam" id="TIGR01379">
    <property type="entry name" value="thiL"/>
    <property type="match status" value="1"/>
</dbReference>
<gene>
    <name evidence="2 5" type="primary">thiL</name>
    <name evidence="5" type="ORF">H2509_06965</name>
</gene>